<dbReference type="RefSeq" id="WP_372267958.1">
    <property type="nucleotide sequence ID" value="NZ_JBFRUW010000084.1"/>
</dbReference>
<name>A0ABV4NGI2_9VIBR</name>
<accession>A0ABV4NGI2</accession>
<gene>
    <name evidence="8" type="ORF">AB4566_19575</name>
</gene>
<keyword evidence="5" id="KW-0067">ATP-binding</keyword>
<keyword evidence="3" id="KW-0378">Hydrolase</keyword>
<evidence type="ECO:0000256" key="4">
    <source>
        <dbReference type="ARBA" id="ARBA00022806"/>
    </source>
</evidence>
<evidence type="ECO:0000259" key="7">
    <source>
        <dbReference type="Pfam" id="PF13087"/>
    </source>
</evidence>
<evidence type="ECO:0000256" key="2">
    <source>
        <dbReference type="ARBA" id="ARBA00022741"/>
    </source>
</evidence>
<evidence type="ECO:0000313" key="9">
    <source>
        <dbReference type="Proteomes" id="UP001570417"/>
    </source>
</evidence>
<dbReference type="PANTHER" id="PTHR43788">
    <property type="entry name" value="DNA2/NAM7 HELICASE FAMILY MEMBER"/>
    <property type="match status" value="1"/>
</dbReference>
<reference evidence="8 9" key="1">
    <citation type="journal article" date="2024" name="ISME J.">
        <title>Tailless and filamentous prophages are predominant in marine Vibrio.</title>
        <authorList>
            <person name="Steensen K."/>
            <person name="Seneca J."/>
            <person name="Bartlau N."/>
            <person name="Yu X.A."/>
            <person name="Hussain F.A."/>
            <person name="Polz M.F."/>
        </authorList>
    </citation>
    <scope>NUCLEOTIDE SEQUENCE [LARGE SCALE GENOMIC DNA]</scope>
    <source>
        <strain evidence="8 9">10N.222.51.A1</strain>
    </source>
</reference>
<dbReference type="InterPro" id="IPR050534">
    <property type="entry name" value="Coronavir_polyprotein_1ab"/>
</dbReference>
<dbReference type="InterPro" id="IPR027417">
    <property type="entry name" value="P-loop_NTPase"/>
</dbReference>
<dbReference type="EMBL" id="JBFRUW010000084">
    <property type="protein sequence ID" value="MFA0570471.1"/>
    <property type="molecule type" value="Genomic_DNA"/>
</dbReference>
<evidence type="ECO:0000313" key="8">
    <source>
        <dbReference type="EMBL" id="MFA0570471.1"/>
    </source>
</evidence>
<evidence type="ECO:0000256" key="3">
    <source>
        <dbReference type="ARBA" id="ARBA00022801"/>
    </source>
</evidence>
<feature type="domain" description="DNA2/NAM7 helicase helicase" evidence="6">
    <location>
        <begin position="569"/>
        <end position="642"/>
    </location>
</feature>
<keyword evidence="9" id="KW-1185">Reference proteome</keyword>
<evidence type="ECO:0000256" key="1">
    <source>
        <dbReference type="ARBA" id="ARBA00007913"/>
    </source>
</evidence>
<evidence type="ECO:0000259" key="6">
    <source>
        <dbReference type="Pfam" id="PF13086"/>
    </source>
</evidence>
<dbReference type="Pfam" id="PF13087">
    <property type="entry name" value="AAA_12"/>
    <property type="match status" value="1"/>
</dbReference>
<evidence type="ECO:0000256" key="5">
    <source>
        <dbReference type="ARBA" id="ARBA00022840"/>
    </source>
</evidence>
<feature type="domain" description="DNA2/NAM7 helicase-like C-terminal" evidence="7">
    <location>
        <begin position="913"/>
        <end position="1102"/>
    </location>
</feature>
<dbReference type="InterPro" id="IPR041679">
    <property type="entry name" value="DNA2/NAM7-like_C"/>
</dbReference>
<comment type="similarity">
    <text evidence="1">Belongs to the DNA2/NAM7 helicase family.</text>
</comment>
<keyword evidence="4" id="KW-0347">Helicase</keyword>
<sequence length="1126" mass="127807">MENPFFSALESNSCISVAQLSKGATDTLIPFRHYLENSIKALEGKQVSCHWKPLAYESYQLIPQQKIYQVSPISVIEIEDNNFGWYEITEEVDGTPLDDDFMPDSDDQITVGKGKDRQSFEISADDFVQSGGKYKLYLPELAEIKTITWSGYQLTLRPLSLDLSTINSVKVDGFLHTATANNNTVTISGSITPTSKLIINGIENYFTILSTCDLAQLEKLNPLKAGSSWLVFSATKPVIKHATITDITQDSLNKLSVSHFSHHGKPLIAQEWNLSYKKNSGFTLQALQSDQQTISDLVCNEYPKLELTINKEQINEHWIQLIEPENADDNGKSVLDYFFEEYVNIHHGENSKHNNRAPGYKVIKSKPEERQLLLANNIDKQRHKSVYPQISNNSTLRVQVDTSQLKKQRDAINNLMQRPSAGQATLINLLQNRDDIQWPDLTPYAKSIDWKVLSDPNFDGCKEQREFVSKALVSSDFTILDGPPGTGKTTTILELIVQLVRQGKRILLSASTHAAINNVLERIEENSLLDEIFPLRIGDENKATNVEHFQYDNQLSSINGALPDDISEQILVDSSNLVCGTTIGILKLFRQRNVSLDNGAAPFDVMIIDECSKTTFQEFLVPAQYARSFVLVGDVKQLSPFTDREQIVCNLQKLMLKPGRGHERSSKYQAPELLSPDIQQACFLLEELRGDRNNLYKNQLIVPVSVGVLQALGKEIEARSHQCGELNKLLLIGERPNKSLNVYGPVQLLSNPMPLYQHNIFFITPSALNTLERCLPVDSIMLSEHWQSKRHAFIHNTNYKNKQSVDFRKDHKKISTDINLAYLSRFKETNWAEELCWRLEREYWLRLSSGKGKTKGLETQITRLLPAAINVLGRVHGLKNIAFPSILEALSGDGLVKRKVDSATTLNQGFHRSEKSQRHTTLTYQHRMHPDISAFPREQFYNKNSLFDGNQVSVVRQWNYPRFAKHNVWIDVQGSVYKNSNNKEVNCIIDEIEHFCKWAQGKVKNKKNEPYDMAILTFYKGQEKALREALQKLTGNSRSYAKFAYLGIQIKLATVDYFQGQEADFVMLSMVNTTRDGFLDAPNRLNVAITRSRYQLAIVGDHSYFSRSPSPELKQLTKAKTCLTMR</sequence>
<dbReference type="Pfam" id="PF13086">
    <property type="entry name" value="AAA_11"/>
    <property type="match status" value="2"/>
</dbReference>
<comment type="caution">
    <text evidence="8">The sequence shown here is derived from an EMBL/GenBank/DDBJ whole genome shotgun (WGS) entry which is preliminary data.</text>
</comment>
<proteinExistence type="inferred from homology"/>
<keyword evidence="2" id="KW-0547">Nucleotide-binding</keyword>
<dbReference type="Proteomes" id="UP001570417">
    <property type="component" value="Unassembled WGS sequence"/>
</dbReference>
<organism evidence="8 9">
    <name type="scientific">Vibrio gallaecicus</name>
    <dbReference type="NCBI Taxonomy" id="552386"/>
    <lineage>
        <taxon>Bacteria</taxon>
        <taxon>Pseudomonadati</taxon>
        <taxon>Pseudomonadota</taxon>
        <taxon>Gammaproteobacteria</taxon>
        <taxon>Vibrionales</taxon>
        <taxon>Vibrionaceae</taxon>
        <taxon>Vibrio</taxon>
    </lineage>
</organism>
<dbReference type="InterPro" id="IPR047187">
    <property type="entry name" value="SF1_C_Upf1"/>
</dbReference>
<dbReference type="InterPro" id="IPR041677">
    <property type="entry name" value="DNA2/NAM7_AAA_11"/>
</dbReference>
<feature type="domain" description="DNA2/NAM7 helicase helicase" evidence="6">
    <location>
        <begin position="463"/>
        <end position="555"/>
    </location>
</feature>
<dbReference type="SUPFAM" id="SSF52540">
    <property type="entry name" value="P-loop containing nucleoside triphosphate hydrolases"/>
    <property type="match status" value="2"/>
</dbReference>
<protein>
    <submittedName>
        <fullName evidence="8">AAA domain-containing protein</fullName>
    </submittedName>
</protein>
<dbReference type="CDD" id="cd18808">
    <property type="entry name" value="SF1_C_Upf1"/>
    <property type="match status" value="1"/>
</dbReference>
<dbReference type="PANTHER" id="PTHR43788:SF8">
    <property type="entry name" value="DNA-BINDING PROTEIN SMUBP-2"/>
    <property type="match status" value="1"/>
</dbReference>
<dbReference type="Gene3D" id="3.40.50.300">
    <property type="entry name" value="P-loop containing nucleotide triphosphate hydrolases"/>
    <property type="match status" value="3"/>
</dbReference>